<keyword evidence="2" id="KW-0732">Signal</keyword>
<evidence type="ECO:0000256" key="2">
    <source>
        <dbReference type="SAM" id="SignalP"/>
    </source>
</evidence>
<keyword evidence="6" id="KW-1185">Reference proteome</keyword>
<feature type="domain" description="VIT" evidence="4">
    <location>
        <begin position="22"/>
        <end position="150"/>
    </location>
</feature>
<evidence type="ECO:0000259" key="3">
    <source>
        <dbReference type="PROSITE" id="PS50234"/>
    </source>
</evidence>
<name>A0A9X2HW65_9GAMM</name>
<dbReference type="NCBIfam" id="TIGR03788">
    <property type="entry name" value="marine_srt_targ"/>
    <property type="match status" value="1"/>
</dbReference>
<feature type="chain" id="PRO_5040849064" evidence="2">
    <location>
        <begin position="20"/>
        <end position="680"/>
    </location>
</feature>
<dbReference type="PROSITE" id="PS51468">
    <property type="entry name" value="VIT"/>
    <property type="match status" value="1"/>
</dbReference>
<reference evidence="5" key="2">
    <citation type="submission" date="2023-01" db="EMBL/GenBank/DDBJ databases">
        <title>Gilvimarinus xylanilyticus HB14 isolated from Caulerpa lentillifera aquaculture base in Hainan, China.</title>
        <authorList>
            <person name="Zhang Y.-J."/>
        </authorList>
    </citation>
    <scope>NUCLEOTIDE SEQUENCE</scope>
    <source>
        <strain evidence="5">HB14</strain>
    </source>
</reference>
<dbReference type="PANTHER" id="PTHR45737:SF6">
    <property type="entry name" value="VON WILLEBRAND FACTOR A DOMAIN-CONTAINING PROTEIN 5A"/>
    <property type="match status" value="1"/>
</dbReference>
<accession>A0A9X2HW65</accession>
<evidence type="ECO:0000313" key="5">
    <source>
        <dbReference type="EMBL" id="MCP8899523.1"/>
    </source>
</evidence>
<dbReference type="PANTHER" id="PTHR45737">
    <property type="entry name" value="VON WILLEBRAND FACTOR A DOMAIN-CONTAINING PROTEIN 5A"/>
    <property type="match status" value="1"/>
</dbReference>
<reference evidence="5" key="1">
    <citation type="submission" date="2022-05" db="EMBL/GenBank/DDBJ databases">
        <authorList>
            <person name="Sun H.-N."/>
        </authorList>
    </citation>
    <scope>NUCLEOTIDE SEQUENCE</scope>
    <source>
        <strain evidence="5">HB14</strain>
    </source>
</reference>
<dbReference type="PROSITE" id="PS50234">
    <property type="entry name" value="VWFA"/>
    <property type="match status" value="1"/>
</dbReference>
<dbReference type="InterPro" id="IPR022440">
    <property type="entry name" value="CHP03788"/>
</dbReference>
<dbReference type="Gene3D" id="3.40.50.410">
    <property type="entry name" value="von Willebrand factor, type A domain"/>
    <property type="match status" value="1"/>
</dbReference>
<dbReference type="SMART" id="SM00327">
    <property type="entry name" value="VWA"/>
    <property type="match status" value="1"/>
</dbReference>
<dbReference type="SUPFAM" id="SSF53300">
    <property type="entry name" value="vWA-like"/>
    <property type="match status" value="1"/>
</dbReference>
<dbReference type="Proteomes" id="UP001139319">
    <property type="component" value="Unassembled WGS sequence"/>
</dbReference>
<evidence type="ECO:0000313" key="6">
    <source>
        <dbReference type="Proteomes" id="UP001139319"/>
    </source>
</evidence>
<proteinExistence type="predicted"/>
<evidence type="ECO:0000259" key="4">
    <source>
        <dbReference type="PROSITE" id="PS51468"/>
    </source>
</evidence>
<dbReference type="InterPro" id="IPR013694">
    <property type="entry name" value="VIT"/>
</dbReference>
<keyword evidence="1" id="KW-1133">Transmembrane helix</keyword>
<feature type="transmembrane region" description="Helical" evidence="1">
    <location>
        <begin position="655"/>
        <end position="673"/>
    </location>
</feature>
<dbReference type="Pfam" id="PF13768">
    <property type="entry name" value="VWA_3"/>
    <property type="match status" value="1"/>
</dbReference>
<dbReference type="InterPro" id="IPR036465">
    <property type="entry name" value="vWFA_dom_sf"/>
</dbReference>
<comment type="caution">
    <text evidence="5">The sequence shown here is derived from an EMBL/GenBank/DDBJ whole genome shotgun (WGS) entry which is preliminary data.</text>
</comment>
<feature type="signal peptide" evidence="2">
    <location>
        <begin position="1"/>
        <end position="19"/>
    </location>
</feature>
<evidence type="ECO:0000256" key="1">
    <source>
        <dbReference type="SAM" id="Phobius"/>
    </source>
</evidence>
<organism evidence="5 6">
    <name type="scientific">Gilvimarinus xylanilyticus</name>
    <dbReference type="NCBI Taxonomy" id="2944139"/>
    <lineage>
        <taxon>Bacteria</taxon>
        <taxon>Pseudomonadati</taxon>
        <taxon>Pseudomonadota</taxon>
        <taxon>Gammaproteobacteria</taxon>
        <taxon>Cellvibrionales</taxon>
        <taxon>Cellvibrionaceae</taxon>
        <taxon>Gilvimarinus</taxon>
    </lineage>
</organism>
<dbReference type="SMART" id="SM00609">
    <property type="entry name" value="VIT"/>
    <property type="match status" value="1"/>
</dbReference>
<feature type="domain" description="VWFA" evidence="3">
    <location>
        <begin position="317"/>
        <end position="487"/>
    </location>
</feature>
<gene>
    <name evidence="5" type="ORF">M6D89_09455</name>
</gene>
<sequence>MVKKIGLWLLVCLCPATWADEREHSGQLMLEGAGQAMHLSSHYRLQIQGLAARVELTQTFKNTSQEWVNATYVFPLPEDSAVSRLTMTVGKRVIEGEIQEKQQARQTFEAAKRAGKKATLIEQQRPNLFRQQLANVGPGETVKIILGYNQQVIYDAGEFRLRLPTTLTPRYIPGISHAEFQPEGEVQTGASGWALPTAEVPDAPQITPPQWHSPAGEILNPMTLDVHLDAGMPLAQVGSATHKLAVQTPQGAPLQREISLAAGKVEMDRDLELSWRAQPGKSPVAAQFVTQWQGDRYAQILLMPPQQLDSEQVLPRELILVVDTSGSMGGTSIEQARASALMALQQLAEGDRFNLLFFASDTRAVFPQAVVASADNKAIARQALQKMRAGGGTEMHGALARAFAHKAPESHLQQVVFVTDGSVGNESQLLNLIHRELGQARLFTVAIGSAPNRFFMRRAAEFGRGSFTEIATAEQVQARMQPLLSKLQKPVVSNVRIDWPQPVQAFPRQVPDLYWGEPVQVIAKLPPWPSRSDARVVVSGESAGLRWRRELVLGMPSDAEQTGVPVLAQRFGRAQIAFLEDEAYRAGDSESSRAEILPVALNYQLMSRYTSLVAVDKTPTRPESQAARDTAVANAMPAGSQMRAVGYPQTAAGTLWHWLLGALALIGLLAVQYRGGRHAG</sequence>
<dbReference type="AlphaFoldDB" id="A0A9X2HW65"/>
<dbReference type="Pfam" id="PF08487">
    <property type="entry name" value="VIT"/>
    <property type="match status" value="1"/>
</dbReference>
<dbReference type="RefSeq" id="WP_253967820.1">
    <property type="nucleotide sequence ID" value="NZ_JAMFTH010000002.1"/>
</dbReference>
<keyword evidence="1" id="KW-0812">Transmembrane</keyword>
<keyword evidence="1" id="KW-0472">Membrane</keyword>
<protein>
    <submittedName>
        <fullName evidence="5">Marine proteobacterial sortase target protein</fullName>
    </submittedName>
</protein>
<dbReference type="InterPro" id="IPR002035">
    <property type="entry name" value="VWF_A"/>
</dbReference>
<dbReference type="EMBL" id="JAMFTH010000002">
    <property type="protein sequence ID" value="MCP8899523.1"/>
    <property type="molecule type" value="Genomic_DNA"/>
</dbReference>